<keyword evidence="4 9" id="KW-1133">Transmembrane helix</keyword>
<keyword evidence="2" id="KW-0813">Transport</keyword>
<keyword evidence="3 9" id="KW-0812">Transmembrane</keyword>
<evidence type="ECO:0000313" key="12">
    <source>
        <dbReference type="Proteomes" id="UP000014760"/>
    </source>
</evidence>
<evidence type="ECO:0000313" key="11">
    <source>
        <dbReference type="EnsemblMetazoa" id="CapteP223975"/>
    </source>
</evidence>
<accession>R7UZP4</accession>
<evidence type="ECO:0000256" key="5">
    <source>
        <dbReference type="ARBA" id="ARBA00023065"/>
    </source>
</evidence>
<dbReference type="EMBL" id="KB298218">
    <property type="protein sequence ID" value="ELU09432.1"/>
    <property type="molecule type" value="Genomic_DNA"/>
</dbReference>
<dbReference type="HOGENOM" id="CLU_807099_0_0_1"/>
<keyword evidence="6 9" id="KW-0472">Membrane</keyword>
<dbReference type="PANTHER" id="PTHR10258">
    <property type="entry name" value="CALCIUM-ACTIVATED POTASSIUM CHANNEL SUBUNIT BETA"/>
    <property type="match status" value="1"/>
</dbReference>
<reference evidence="10 12" key="2">
    <citation type="journal article" date="2013" name="Nature">
        <title>Insights into bilaterian evolution from three spiralian genomes.</title>
        <authorList>
            <person name="Simakov O."/>
            <person name="Marletaz F."/>
            <person name="Cho S.J."/>
            <person name="Edsinger-Gonzales E."/>
            <person name="Havlak P."/>
            <person name="Hellsten U."/>
            <person name="Kuo D.H."/>
            <person name="Larsson T."/>
            <person name="Lv J."/>
            <person name="Arendt D."/>
            <person name="Savage R."/>
            <person name="Osoegawa K."/>
            <person name="de Jong P."/>
            <person name="Grimwood J."/>
            <person name="Chapman J.A."/>
            <person name="Shapiro H."/>
            <person name="Aerts A."/>
            <person name="Otillar R.P."/>
            <person name="Terry A.Y."/>
            <person name="Boore J.L."/>
            <person name="Grigoriev I.V."/>
            <person name="Lindberg D.R."/>
            <person name="Seaver E.C."/>
            <person name="Weisblat D.A."/>
            <person name="Putnam N.H."/>
            <person name="Rokhsar D.S."/>
        </authorList>
    </citation>
    <scope>NUCLEOTIDE SEQUENCE</scope>
    <source>
        <strain evidence="10 12">I ESC-2004</strain>
    </source>
</reference>
<dbReference type="Pfam" id="PF03185">
    <property type="entry name" value="CaKB"/>
    <property type="match status" value="1"/>
</dbReference>
<dbReference type="AlphaFoldDB" id="R7UZP4"/>
<dbReference type="PANTHER" id="PTHR10258:SF8">
    <property type="entry name" value="CALCIUM-ACTIVATED POTASSIUM CHANNEL BK ALPHA SUBUNIT DOMAIN-CONTAINING PROTEIN"/>
    <property type="match status" value="1"/>
</dbReference>
<dbReference type="GO" id="GO:0015269">
    <property type="term" value="F:calcium-activated potassium channel activity"/>
    <property type="evidence" value="ECO:0007669"/>
    <property type="project" value="InterPro"/>
</dbReference>
<evidence type="ECO:0000256" key="8">
    <source>
        <dbReference type="ARBA" id="ARBA00023303"/>
    </source>
</evidence>
<keyword evidence="7" id="KW-0325">Glycoprotein</keyword>
<evidence type="ECO:0000256" key="6">
    <source>
        <dbReference type="ARBA" id="ARBA00023136"/>
    </source>
</evidence>
<dbReference type="GO" id="GO:0008076">
    <property type="term" value="C:voltage-gated potassium channel complex"/>
    <property type="evidence" value="ECO:0007669"/>
    <property type="project" value="TreeGrafter"/>
</dbReference>
<reference evidence="12" key="1">
    <citation type="submission" date="2012-12" db="EMBL/GenBank/DDBJ databases">
        <authorList>
            <person name="Hellsten U."/>
            <person name="Grimwood J."/>
            <person name="Chapman J.A."/>
            <person name="Shapiro H."/>
            <person name="Aerts A."/>
            <person name="Otillar R.P."/>
            <person name="Terry A.Y."/>
            <person name="Boore J.L."/>
            <person name="Simakov O."/>
            <person name="Marletaz F."/>
            <person name="Cho S.-J."/>
            <person name="Edsinger-Gonzales E."/>
            <person name="Havlak P."/>
            <person name="Kuo D.-H."/>
            <person name="Larsson T."/>
            <person name="Lv J."/>
            <person name="Arendt D."/>
            <person name="Savage R."/>
            <person name="Osoegawa K."/>
            <person name="de Jong P."/>
            <person name="Lindberg D.R."/>
            <person name="Seaver E.C."/>
            <person name="Weisblat D.A."/>
            <person name="Putnam N.H."/>
            <person name="Grigoriev I.V."/>
            <person name="Rokhsar D.S."/>
        </authorList>
    </citation>
    <scope>NUCLEOTIDE SEQUENCE</scope>
    <source>
        <strain evidence="12">I ESC-2004</strain>
    </source>
</reference>
<dbReference type="EMBL" id="AMQN01006385">
    <property type="status" value="NOT_ANNOTATED_CDS"/>
    <property type="molecule type" value="Genomic_DNA"/>
</dbReference>
<organism evidence="10">
    <name type="scientific">Capitella teleta</name>
    <name type="common">Polychaete worm</name>
    <dbReference type="NCBI Taxonomy" id="283909"/>
    <lineage>
        <taxon>Eukaryota</taxon>
        <taxon>Metazoa</taxon>
        <taxon>Spiralia</taxon>
        <taxon>Lophotrochozoa</taxon>
        <taxon>Annelida</taxon>
        <taxon>Polychaeta</taxon>
        <taxon>Sedentaria</taxon>
        <taxon>Scolecida</taxon>
        <taxon>Capitellidae</taxon>
        <taxon>Capitella</taxon>
    </lineage>
</organism>
<proteinExistence type="predicted"/>
<name>R7UZP4_CAPTE</name>
<dbReference type="OrthoDB" id="5973433at2759"/>
<evidence type="ECO:0000313" key="10">
    <source>
        <dbReference type="EMBL" id="ELU09432.1"/>
    </source>
</evidence>
<evidence type="ECO:0000256" key="3">
    <source>
        <dbReference type="ARBA" id="ARBA00022692"/>
    </source>
</evidence>
<evidence type="ECO:0000256" key="4">
    <source>
        <dbReference type="ARBA" id="ARBA00022989"/>
    </source>
</evidence>
<evidence type="ECO:0000256" key="7">
    <source>
        <dbReference type="ARBA" id="ARBA00023180"/>
    </source>
</evidence>
<dbReference type="InterPro" id="IPR003930">
    <property type="entry name" value="K_chnl_Ca-activ_BK_bsu"/>
</dbReference>
<feature type="transmembrane region" description="Helical" evidence="9">
    <location>
        <begin position="16"/>
        <end position="37"/>
    </location>
</feature>
<keyword evidence="5" id="KW-0406">Ion transport</keyword>
<keyword evidence="8" id="KW-0407">Ion channel</keyword>
<comment type="subcellular location">
    <subcellularLocation>
        <location evidence="1">Membrane</location>
        <topology evidence="1">Multi-pass membrane protein</topology>
    </subcellularLocation>
</comment>
<reference evidence="11" key="3">
    <citation type="submission" date="2015-06" db="UniProtKB">
        <authorList>
            <consortium name="EnsemblMetazoa"/>
        </authorList>
    </citation>
    <scope>IDENTIFICATION</scope>
</reference>
<dbReference type="EnsemblMetazoa" id="CapteT223975">
    <property type="protein sequence ID" value="CapteP223975"/>
    <property type="gene ID" value="CapteG223975"/>
</dbReference>
<protein>
    <submittedName>
        <fullName evidence="10 11">Uncharacterized protein</fullName>
    </submittedName>
</protein>
<evidence type="ECO:0000256" key="1">
    <source>
        <dbReference type="ARBA" id="ARBA00004141"/>
    </source>
</evidence>
<dbReference type="GO" id="GO:0015459">
    <property type="term" value="F:potassium channel regulator activity"/>
    <property type="evidence" value="ECO:0007669"/>
    <property type="project" value="TreeGrafter"/>
</dbReference>
<feature type="transmembrane region" description="Helical" evidence="9">
    <location>
        <begin position="261"/>
        <end position="280"/>
    </location>
</feature>
<evidence type="ECO:0000256" key="9">
    <source>
        <dbReference type="SAM" id="Phobius"/>
    </source>
</evidence>
<dbReference type="Proteomes" id="UP000014760">
    <property type="component" value="Unassembled WGS sequence"/>
</dbReference>
<keyword evidence="12" id="KW-1185">Reference proteome</keyword>
<gene>
    <name evidence="10" type="ORF">CAPTEDRAFT_223975</name>
</gene>
<sequence length="344" mass="38426">MPCGGHEPSMKSQPCILLPIALLLIGVGLFCLLFFGLGNIEPYSVTRDFRSAHCLVLSANVSGFRACPPSSNDSELAPPAEPNVTEPALPIFPCLMLYVNYTEKPHEEVIKEQEEGRLQFLQGPGMLHDTHDTWLQQRSQVAAGTYNDTVTLQLNLVAPNSSVRMTPGYWHNFKTPIIAHEMLFIQLSNAIIKILHVLIKGHTKCTLQICSSSDEHNAREVSRFQAAYGQTDQTFRCYFDPKDRSNFFLYIVTGNQVIHMILWPGLAMGFGIFILVVVIFQSCEIWVCHKVLTRPSKANYDSQGRSYRLASRTDSDRSATSTASFLRDRYSDTTASSGRSTALL</sequence>
<evidence type="ECO:0000256" key="2">
    <source>
        <dbReference type="ARBA" id="ARBA00022448"/>
    </source>
</evidence>
<dbReference type="GO" id="GO:0005513">
    <property type="term" value="P:detection of calcium ion"/>
    <property type="evidence" value="ECO:0007669"/>
    <property type="project" value="TreeGrafter"/>
</dbReference>